<evidence type="ECO:0000256" key="1">
    <source>
        <dbReference type="ARBA" id="ARBA00001933"/>
    </source>
</evidence>
<dbReference type="PANTHER" id="PTHR43552:SF2">
    <property type="entry name" value="DIAMINOBUTYRATE--2-OXOGLUTARATE TRANSAMINASE"/>
    <property type="match status" value="1"/>
</dbReference>
<keyword evidence="3 8" id="KW-0032">Aminotransferase</keyword>
<dbReference type="InterPro" id="IPR005814">
    <property type="entry name" value="Aminotrans_3"/>
</dbReference>
<reference evidence="8" key="1">
    <citation type="journal article" date="2015" name="MBio">
        <title>Genome-resolved metagenomic analysis reveals roles for candidate phyla and other microbial community members in biogeochemical transformations in oil reservoirs.</title>
        <authorList>
            <person name="Hu P."/>
            <person name="Tom L."/>
            <person name="Singh A."/>
            <person name="Thomas B.C."/>
            <person name="Baker B.J."/>
            <person name="Piceno Y.M."/>
            <person name="Andersen G.L."/>
            <person name="Banfield J.F."/>
        </authorList>
    </citation>
    <scope>NUCLEOTIDE SEQUENCE [LARGE SCALE GENOMIC DNA]</scope>
    <source>
        <strain evidence="8">56_747</strain>
    </source>
</reference>
<dbReference type="PANTHER" id="PTHR43552">
    <property type="entry name" value="DIAMINOBUTYRATE--2-OXOGLUTARATE AMINOTRANSFERASE"/>
    <property type="match status" value="1"/>
</dbReference>
<accession>A0A101IL64</accession>
<comment type="cofactor">
    <cofactor evidence="1">
        <name>pyridoxal 5'-phosphate</name>
        <dbReference type="ChEBI" id="CHEBI:597326"/>
    </cofactor>
</comment>
<dbReference type="Pfam" id="PF00202">
    <property type="entry name" value="Aminotran_3"/>
    <property type="match status" value="1"/>
</dbReference>
<dbReference type="Proteomes" id="UP000057043">
    <property type="component" value="Unassembled WGS sequence"/>
</dbReference>
<evidence type="ECO:0000256" key="6">
    <source>
        <dbReference type="SAM" id="MobiDB-lite"/>
    </source>
</evidence>
<comment type="caution">
    <text evidence="8">The sequence shown here is derived from an EMBL/GenBank/DDBJ whole genome shotgun (WGS) entry which is preliminary data.</text>
</comment>
<dbReference type="PATRIC" id="fig|301375.6.peg.312"/>
<evidence type="ECO:0000313" key="8">
    <source>
        <dbReference type="EMBL" id="KUK97247.1"/>
    </source>
</evidence>
<dbReference type="EMBL" id="LGFT01000012">
    <property type="protein sequence ID" value="KUK44889.1"/>
    <property type="molecule type" value="Genomic_DNA"/>
</dbReference>
<dbReference type="GO" id="GO:0008483">
    <property type="term" value="F:transaminase activity"/>
    <property type="evidence" value="ECO:0007669"/>
    <property type="project" value="UniProtKB-KW"/>
</dbReference>
<feature type="region of interest" description="Disordered" evidence="6">
    <location>
        <begin position="1"/>
        <end position="24"/>
    </location>
</feature>
<name>A0A101IL64_9EURY</name>
<reference evidence="9 10" key="2">
    <citation type="journal article" date="2015" name="MBio">
        <title>Genome-Resolved Metagenomic Analysis Reveals Roles for Candidate Phyla and Other Microbial Community Members in Biogeochemical Transformations in Oil Reservoirs.</title>
        <authorList>
            <person name="Hu P."/>
            <person name="Tom L."/>
            <person name="Singh A."/>
            <person name="Thomas B.C."/>
            <person name="Baker B.J."/>
            <person name="Piceno Y.M."/>
            <person name="Andersen G.L."/>
            <person name="Banfield J.F."/>
        </authorList>
    </citation>
    <scope>NUCLEOTIDE SEQUENCE [LARGE SCALE GENOMIC DNA]</scope>
    <source>
        <strain evidence="7">57_489</strain>
    </source>
</reference>
<dbReference type="InterPro" id="IPR004637">
    <property type="entry name" value="Dat"/>
</dbReference>
<dbReference type="InterPro" id="IPR015422">
    <property type="entry name" value="PyrdxlP-dep_Trfase_small"/>
</dbReference>
<evidence type="ECO:0000256" key="3">
    <source>
        <dbReference type="ARBA" id="ARBA00022576"/>
    </source>
</evidence>
<dbReference type="InterPro" id="IPR015424">
    <property type="entry name" value="PyrdxlP-dep_Trfase"/>
</dbReference>
<dbReference type="Gene3D" id="3.40.640.10">
    <property type="entry name" value="Type I PLP-dependent aspartate aminotransferase-like (Major domain)"/>
    <property type="match status" value="1"/>
</dbReference>
<dbReference type="Gene3D" id="3.90.1150.10">
    <property type="entry name" value="Aspartate Aminotransferase, domain 1"/>
    <property type="match status" value="1"/>
</dbReference>
<dbReference type="GO" id="GO:0030170">
    <property type="term" value="F:pyridoxal phosphate binding"/>
    <property type="evidence" value="ECO:0007669"/>
    <property type="project" value="InterPro"/>
</dbReference>
<keyword evidence="4 8" id="KW-0808">Transferase</keyword>
<dbReference type="Proteomes" id="UP000053961">
    <property type="component" value="Unassembled WGS sequence"/>
</dbReference>
<keyword evidence="5" id="KW-0663">Pyridoxal phosphate</keyword>
<evidence type="ECO:0000313" key="7">
    <source>
        <dbReference type="EMBL" id="KUK44889.1"/>
    </source>
</evidence>
<dbReference type="EMBL" id="LGHB01000003">
    <property type="protein sequence ID" value="KUK97247.1"/>
    <property type="molecule type" value="Genomic_DNA"/>
</dbReference>
<dbReference type="AlphaFoldDB" id="A0A101IL64"/>
<sequence>MNEISTEDGNSCDEGDKTPNNISATNRLESNVRSYCRNFPVVFTKARGSTLEDEEGREYIDFLAGAGALNYGHNDPVLKEKLLEYIERDQIVHGLDMVTGAKQAFMKEFESMILKPRKMRYKMQFTGPTGTNAVEAAMKIARNYTGRQTIVSFTNGFHGVTLGSVAATGNNHFRDGCGIQPQGTVFMPYDGYMGEGVDTTEYLDKMLTDGSSGLDHPAAVIVETIQGEGEVDRREMDGRSKAL</sequence>
<gene>
    <name evidence="7" type="ORF">XD72_0715</name>
    <name evidence="8" type="ORF">XE07_0402</name>
</gene>
<evidence type="ECO:0000313" key="9">
    <source>
        <dbReference type="Proteomes" id="UP000053961"/>
    </source>
</evidence>
<dbReference type="SUPFAM" id="SSF53383">
    <property type="entry name" value="PLP-dependent transferases"/>
    <property type="match status" value="1"/>
</dbReference>
<evidence type="ECO:0000313" key="10">
    <source>
        <dbReference type="Proteomes" id="UP000057043"/>
    </source>
</evidence>
<protein>
    <submittedName>
        <fullName evidence="8">Diaminobutyrate--2-oxoglutarate aminotransferase</fullName>
    </submittedName>
</protein>
<proteinExistence type="inferred from homology"/>
<evidence type="ECO:0000256" key="5">
    <source>
        <dbReference type="ARBA" id="ARBA00022898"/>
    </source>
</evidence>
<evidence type="ECO:0000256" key="2">
    <source>
        <dbReference type="ARBA" id="ARBA00008954"/>
    </source>
</evidence>
<evidence type="ECO:0000256" key="4">
    <source>
        <dbReference type="ARBA" id="ARBA00022679"/>
    </source>
</evidence>
<organism evidence="8 9">
    <name type="scientific">Methanothrix harundinacea</name>
    <dbReference type="NCBI Taxonomy" id="301375"/>
    <lineage>
        <taxon>Archaea</taxon>
        <taxon>Methanobacteriati</taxon>
        <taxon>Methanobacteriota</taxon>
        <taxon>Stenosarchaea group</taxon>
        <taxon>Methanomicrobia</taxon>
        <taxon>Methanotrichales</taxon>
        <taxon>Methanotrichaceae</taxon>
        <taxon>Methanothrix</taxon>
    </lineage>
</organism>
<dbReference type="InterPro" id="IPR015421">
    <property type="entry name" value="PyrdxlP-dep_Trfase_major"/>
</dbReference>
<comment type="similarity">
    <text evidence="2">Belongs to the class-III pyridoxal-phosphate-dependent aminotransferase family.</text>
</comment>